<dbReference type="Proteomes" id="UP001243420">
    <property type="component" value="Chromosome"/>
</dbReference>
<protein>
    <submittedName>
        <fullName evidence="2">Holin family protein</fullName>
    </submittedName>
</protein>
<reference evidence="2 3" key="1">
    <citation type="submission" date="2023-04" db="EMBL/GenBank/DDBJ databases">
        <title>Jannaschia ovalis sp. nov., a marine bacterium isolated from sea tidal flat.</title>
        <authorList>
            <person name="Kwon D.Y."/>
            <person name="Kim J.-J."/>
        </authorList>
    </citation>
    <scope>NUCLEOTIDE SEQUENCE [LARGE SCALE GENOMIC DNA]</scope>
    <source>
        <strain evidence="2 3">GRR-S6-38</strain>
    </source>
</reference>
<accession>A0ABY8LDI6</accession>
<proteinExistence type="predicted"/>
<evidence type="ECO:0000256" key="1">
    <source>
        <dbReference type="SAM" id="Phobius"/>
    </source>
</evidence>
<gene>
    <name evidence="2" type="ORF">P8627_15170</name>
</gene>
<feature type="transmembrane region" description="Helical" evidence="1">
    <location>
        <begin position="103"/>
        <end position="120"/>
    </location>
</feature>
<dbReference type="InterPro" id="IPR021497">
    <property type="entry name" value="GTA_holin_3TM"/>
</dbReference>
<keyword evidence="3" id="KW-1185">Reference proteome</keyword>
<keyword evidence="1" id="KW-0472">Membrane</keyword>
<feature type="transmembrane region" description="Helical" evidence="1">
    <location>
        <begin position="70"/>
        <end position="91"/>
    </location>
</feature>
<dbReference type="Pfam" id="PF11351">
    <property type="entry name" value="GTA_holin_3TM"/>
    <property type="match status" value="1"/>
</dbReference>
<sequence>MMAKMGAVATLGRAAQSLTEVLVPNRTEGQALNHEAHRAALAQLEAEFALERRGRFDRFVDGLNRLPRPLLALGTLGMFVYAMAEPLPFAARMQGLELVPDPLWWLLGAIVGFYFGARELHYVRAGRVARAVLPEPNSSAWHVEDGNAAERNAALDEWRAGDG</sequence>
<evidence type="ECO:0000313" key="3">
    <source>
        <dbReference type="Proteomes" id="UP001243420"/>
    </source>
</evidence>
<organism evidence="2 3">
    <name type="scientific">Jannaschia ovalis</name>
    <dbReference type="NCBI Taxonomy" id="3038773"/>
    <lineage>
        <taxon>Bacteria</taxon>
        <taxon>Pseudomonadati</taxon>
        <taxon>Pseudomonadota</taxon>
        <taxon>Alphaproteobacteria</taxon>
        <taxon>Rhodobacterales</taxon>
        <taxon>Roseobacteraceae</taxon>
        <taxon>Jannaschia</taxon>
    </lineage>
</organism>
<keyword evidence="1" id="KW-1133">Transmembrane helix</keyword>
<keyword evidence="1" id="KW-0812">Transmembrane</keyword>
<name>A0ABY8LDI6_9RHOB</name>
<dbReference type="EMBL" id="CP122537">
    <property type="protein sequence ID" value="WGH78345.1"/>
    <property type="molecule type" value="Genomic_DNA"/>
</dbReference>
<evidence type="ECO:0000313" key="2">
    <source>
        <dbReference type="EMBL" id="WGH78345.1"/>
    </source>
</evidence>